<organism evidence="1 3">
    <name type="scientific">Lachnospira eligens</name>
    <dbReference type="NCBI Taxonomy" id="39485"/>
    <lineage>
        <taxon>Bacteria</taxon>
        <taxon>Bacillati</taxon>
        <taxon>Bacillota</taxon>
        <taxon>Clostridia</taxon>
        <taxon>Lachnospirales</taxon>
        <taxon>Lachnospiraceae</taxon>
        <taxon>Lachnospira</taxon>
    </lineage>
</organism>
<dbReference type="RefSeq" id="WP_055215194.1">
    <property type="nucleotide sequence ID" value="NZ_CZBU01000002.1"/>
</dbReference>
<dbReference type="EMBL" id="CZBU01000002">
    <property type="protein sequence ID" value="CUQ76527.1"/>
    <property type="molecule type" value="Genomic_DNA"/>
</dbReference>
<dbReference type="AlphaFoldDB" id="A0A174YSK8"/>
<evidence type="ECO:0000313" key="1">
    <source>
        <dbReference type="EMBL" id="CUQ76527.1"/>
    </source>
</evidence>
<protein>
    <submittedName>
        <fullName evidence="1">Uncharacterized protein</fullName>
    </submittedName>
</protein>
<accession>A0A174YSK8</accession>
<dbReference type="EMBL" id="QSHM01000007">
    <property type="protein sequence ID" value="RHC13219.1"/>
    <property type="molecule type" value="Genomic_DNA"/>
</dbReference>
<evidence type="ECO:0000313" key="3">
    <source>
        <dbReference type="Proteomes" id="UP000095621"/>
    </source>
</evidence>
<reference evidence="1 3" key="1">
    <citation type="submission" date="2015-09" db="EMBL/GenBank/DDBJ databases">
        <authorList>
            <consortium name="Pathogen Informatics"/>
        </authorList>
    </citation>
    <scope>NUCLEOTIDE SEQUENCE [LARGE SCALE GENOMIC DNA]</scope>
    <source>
        <strain evidence="1 3">2789STDY5834875</strain>
    </source>
</reference>
<name>A0A174YSK8_9FIRM</name>
<reference evidence="2 4" key="2">
    <citation type="submission" date="2018-08" db="EMBL/GenBank/DDBJ databases">
        <title>A genome reference for cultivated species of the human gut microbiota.</title>
        <authorList>
            <person name="Zou Y."/>
            <person name="Xue W."/>
            <person name="Luo G."/>
        </authorList>
    </citation>
    <scope>NUCLEOTIDE SEQUENCE [LARGE SCALE GENOMIC DNA]</scope>
    <source>
        <strain evidence="2 4">AM37-3BH</strain>
    </source>
</reference>
<sequence>MGYIKPIPVDKEKLIIGRTYYTCNYSGACKVILIKINLDTNKVLVKGKKDTQPYIRPIKYIFDNPEMAKFAVRNWENENRKNKKKKSPQIGRK</sequence>
<evidence type="ECO:0000313" key="4">
    <source>
        <dbReference type="Proteomes" id="UP000285844"/>
    </source>
</evidence>
<evidence type="ECO:0000313" key="2">
    <source>
        <dbReference type="EMBL" id="RHC13219.1"/>
    </source>
</evidence>
<gene>
    <name evidence="2" type="ORF">DW858_07765</name>
    <name evidence="1" type="ORF">ERS852490_01105</name>
</gene>
<dbReference type="Proteomes" id="UP000285844">
    <property type="component" value="Unassembled WGS sequence"/>
</dbReference>
<dbReference type="Proteomes" id="UP000095621">
    <property type="component" value="Unassembled WGS sequence"/>
</dbReference>
<dbReference type="OrthoDB" id="9963188at2"/>
<proteinExistence type="predicted"/>